<dbReference type="Proteomes" id="UP000005178">
    <property type="component" value="Unassembled WGS sequence"/>
</dbReference>
<dbReference type="AlphaFoldDB" id="B1C7J2"/>
<evidence type="ECO:0000313" key="2">
    <source>
        <dbReference type="Proteomes" id="UP000005178"/>
    </source>
</evidence>
<dbReference type="GeneID" id="98001563"/>
<reference evidence="1" key="2">
    <citation type="submission" date="2013-08" db="EMBL/GenBank/DDBJ databases">
        <title>Draft genome sequence of Anaerofustis stercorihominis (DSM 17244).</title>
        <authorList>
            <person name="Sudarsanam P."/>
            <person name="Ley R."/>
            <person name="Guruge J."/>
            <person name="Turnbaugh P.J."/>
            <person name="Mahowald M."/>
            <person name="Liep D."/>
            <person name="Gordon J."/>
        </authorList>
    </citation>
    <scope>NUCLEOTIDE SEQUENCE</scope>
    <source>
        <strain evidence="1">DSM 17244</strain>
    </source>
</reference>
<evidence type="ECO:0000313" key="1">
    <source>
        <dbReference type="EMBL" id="EDS72979.1"/>
    </source>
</evidence>
<proteinExistence type="predicted"/>
<keyword evidence="2" id="KW-1185">Reference proteome</keyword>
<dbReference type="EMBL" id="ABIL02000005">
    <property type="protein sequence ID" value="EDS72979.1"/>
    <property type="molecule type" value="Genomic_DNA"/>
</dbReference>
<sequence>MEDRINKLEKEGKEYSLAFGSREVTLSDLVKLIDIYCMERKKSK</sequence>
<organism evidence="1 2">
    <name type="scientific">Anaerofustis stercorihominis DSM 17244</name>
    <dbReference type="NCBI Taxonomy" id="445971"/>
    <lineage>
        <taxon>Bacteria</taxon>
        <taxon>Bacillati</taxon>
        <taxon>Bacillota</taxon>
        <taxon>Clostridia</taxon>
        <taxon>Eubacteriales</taxon>
        <taxon>Eubacteriaceae</taxon>
        <taxon>Anaerofustis</taxon>
    </lineage>
</organism>
<dbReference type="HOGENOM" id="CLU_3211688_0_0_9"/>
<dbReference type="RefSeq" id="WP_007049143.1">
    <property type="nucleotide sequence ID" value="NZ_DS560015.1"/>
</dbReference>
<reference evidence="1" key="1">
    <citation type="submission" date="2008-01" db="EMBL/GenBank/DDBJ databases">
        <authorList>
            <person name="Fulton L."/>
            <person name="Clifton S."/>
            <person name="Fulton B."/>
            <person name="Xu J."/>
            <person name="Minx P."/>
            <person name="Pepin K.H."/>
            <person name="Johnson M."/>
            <person name="Thiruvilangam P."/>
            <person name="Bhonagiri V."/>
            <person name="Nash W.E."/>
            <person name="Mardis E.R."/>
            <person name="Wilson R.K."/>
        </authorList>
    </citation>
    <scope>NUCLEOTIDE SEQUENCE [LARGE SCALE GENOMIC DNA]</scope>
    <source>
        <strain evidence="1">DSM 17244</strain>
    </source>
</reference>
<accession>B1C7J2</accession>
<protein>
    <submittedName>
        <fullName evidence="1">Uncharacterized protein</fullName>
    </submittedName>
</protein>
<name>B1C7J2_9FIRM</name>
<comment type="caution">
    <text evidence="1">The sequence shown here is derived from an EMBL/GenBank/DDBJ whole genome shotgun (WGS) entry which is preliminary data.</text>
</comment>
<gene>
    <name evidence="1" type="ORF">ANASTE_00694</name>
</gene>